<evidence type="ECO:0000256" key="7">
    <source>
        <dbReference type="PROSITE-ProRule" id="PRU00042"/>
    </source>
</evidence>
<dbReference type="Proteomes" id="UP000828390">
    <property type="component" value="Unassembled WGS sequence"/>
</dbReference>
<dbReference type="GO" id="GO:0005634">
    <property type="term" value="C:nucleus"/>
    <property type="evidence" value="ECO:0007669"/>
    <property type="project" value="UniProtKB-SubCell"/>
</dbReference>
<dbReference type="GO" id="GO:0010468">
    <property type="term" value="P:regulation of gene expression"/>
    <property type="evidence" value="ECO:0007669"/>
    <property type="project" value="TreeGrafter"/>
</dbReference>
<evidence type="ECO:0000256" key="5">
    <source>
        <dbReference type="ARBA" id="ARBA00022833"/>
    </source>
</evidence>
<dbReference type="EMBL" id="JAIWYP010000001">
    <property type="protein sequence ID" value="KAH3884619.1"/>
    <property type="molecule type" value="Genomic_DNA"/>
</dbReference>
<dbReference type="InterPro" id="IPR013087">
    <property type="entry name" value="Znf_C2H2_type"/>
</dbReference>
<dbReference type="GO" id="GO:0008270">
    <property type="term" value="F:zinc ion binding"/>
    <property type="evidence" value="ECO:0007669"/>
    <property type="project" value="UniProtKB-KW"/>
</dbReference>
<keyword evidence="4 7" id="KW-0863">Zinc-finger</keyword>
<comment type="caution">
    <text evidence="9">The sequence shown here is derived from an EMBL/GenBank/DDBJ whole genome shotgun (WGS) entry which is preliminary data.</text>
</comment>
<comment type="subcellular location">
    <subcellularLocation>
        <location evidence="1">Nucleus</location>
    </subcellularLocation>
</comment>
<feature type="domain" description="C2H2-type" evidence="8">
    <location>
        <begin position="64"/>
        <end position="91"/>
    </location>
</feature>
<reference evidence="9" key="1">
    <citation type="journal article" date="2019" name="bioRxiv">
        <title>The Genome of the Zebra Mussel, Dreissena polymorpha: A Resource for Invasive Species Research.</title>
        <authorList>
            <person name="McCartney M.A."/>
            <person name="Auch B."/>
            <person name="Kono T."/>
            <person name="Mallez S."/>
            <person name="Zhang Y."/>
            <person name="Obille A."/>
            <person name="Becker A."/>
            <person name="Abrahante J.E."/>
            <person name="Garbe J."/>
            <person name="Badalamenti J.P."/>
            <person name="Herman A."/>
            <person name="Mangelson H."/>
            <person name="Liachko I."/>
            <person name="Sullivan S."/>
            <person name="Sone E.D."/>
            <person name="Koren S."/>
            <person name="Silverstein K.A.T."/>
            <person name="Beckman K.B."/>
            <person name="Gohl D.M."/>
        </authorList>
    </citation>
    <scope>NUCLEOTIDE SEQUENCE</scope>
    <source>
        <strain evidence="9">Duluth1</strain>
        <tissue evidence="9">Whole animal</tissue>
    </source>
</reference>
<evidence type="ECO:0000256" key="3">
    <source>
        <dbReference type="ARBA" id="ARBA00022737"/>
    </source>
</evidence>
<dbReference type="Pfam" id="PF12874">
    <property type="entry name" value="zf-met"/>
    <property type="match status" value="2"/>
</dbReference>
<dbReference type="InterPro" id="IPR036236">
    <property type="entry name" value="Znf_C2H2_sf"/>
</dbReference>
<dbReference type="Gene3D" id="3.30.160.60">
    <property type="entry name" value="Classic Zinc Finger"/>
    <property type="match status" value="1"/>
</dbReference>
<dbReference type="PROSITE" id="PS50157">
    <property type="entry name" value="ZINC_FINGER_C2H2_2"/>
    <property type="match status" value="2"/>
</dbReference>
<keyword evidence="5" id="KW-0862">Zinc</keyword>
<dbReference type="AlphaFoldDB" id="A0A9D4MZN0"/>
<keyword evidence="2" id="KW-0479">Metal-binding</keyword>
<evidence type="ECO:0000256" key="1">
    <source>
        <dbReference type="ARBA" id="ARBA00004123"/>
    </source>
</evidence>
<name>A0A9D4MZN0_DREPO</name>
<dbReference type="PANTHER" id="PTHR16515:SF66">
    <property type="entry name" value="C2H2-TYPE DOMAIN-CONTAINING PROTEIN"/>
    <property type="match status" value="1"/>
</dbReference>
<evidence type="ECO:0000313" key="10">
    <source>
        <dbReference type="Proteomes" id="UP000828390"/>
    </source>
</evidence>
<dbReference type="SUPFAM" id="SSF57667">
    <property type="entry name" value="beta-beta-alpha zinc fingers"/>
    <property type="match status" value="1"/>
</dbReference>
<keyword evidence="3" id="KW-0677">Repeat</keyword>
<accession>A0A9D4MZN0</accession>
<sequence>MHDSSSVYKLIWPLFQDSDHLERHRATHHEGPKNHVCTTCGRSFATRHQLAAHERSENSNKEIVTCTTCRKTFNSEKLLKHNEGTHAVEKRYRCTCKNRMDCIISRWKPGPPNIYFLINFVNTYTHC</sequence>
<gene>
    <name evidence="9" type="ORF">DPMN_008602</name>
</gene>
<evidence type="ECO:0000256" key="4">
    <source>
        <dbReference type="ARBA" id="ARBA00022771"/>
    </source>
</evidence>
<organism evidence="9 10">
    <name type="scientific">Dreissena polymorpha</name>
    <name type="common">Zebra mussel</name>
    <name type="synonym">Mytilus polymorpha</name>
    <dbReference type="NCBI Taxonomy" id="45954"/>
    <lineage>
        <taxon>Eukaryota</taxon>
        <taxon>Metazoa</taxon>
        <taxon>Spiralia</taxon>
        <taxon>Lophotrochozoa</taxon>
        <taxon>Mollusca</taxon>
        <taxon>Bivalvia</taxon>
        <taxon>Autobranchia</taxon>
        <taxon>Heteroconchia</taxon>
        <taxon>Euheterodonta</taxon>
        <taxon>Imparidentia</taxon>
        <taxon>Neoheterodontei</taxon>
        <taxon>Myida</taxon>
        <taxon>Dreissenoidea</taxon>
        <taxon>Dreissenidae</taxon>
        <taxon>Dreissena</taxon>
    </lineage>
</organism>
<reference evidence="9" key="2">
    <citation type="submission" date="2020-11" db="EMBL/GenBank/DDBJ databases">
        <authorList>
            <person name="McCartney M.A."/>
            <person name="Auch B."/>
            <person name="Kono T."/>
            <person name="Mallez S."/>
            <person name="Becker A."/>
            <person name="Gohl D.M."/>
            <person name="Silverstein K.A.T."/>
            <person name="Koren S."/>
            <person name="Bechman K.B."/>
            <person name="Herman A."/>
            <person name="Abrahante J.E."/>
            <person name="Garbe J."/>
        </authorList>
    </citation>
    <scope>NUCLEOTIDE SEQUENCE</scope>
    <source>
        <strain evidence="9">Duluth1</strain>
        <tissue evidence="9">Whole animal</tissue>
    </source>
</reference>
<dbReference type="PANTHER" id="PTHR16515">
    <property type="entry name" value="PR DOMAIN ZINC FINGER PROTEIN"/>
    <property type="match status" value="1"/>
</dbReference>
<evidence type="ECO:0000256" key="2">
    <source>
        <dbReference type="ARBA" id="ARBA00022723"/>
    </source>
</evidence>
<evidence type="ECO:0000256" key="6">
    <source>
        <dbReference type="ARBA" id="ARBA00023242"/>
    </source>
</evidence>
<protein>
    <recommendedName>
        <fullName evidence="8">C2H2-type domain-containing protein</fullName>
    </recommendedName>
</protein>
<keyword evidence="10" id="KW-1185">Reference proteome</keyword>
<dbReference type="SMART" id="SM00355">
    <property type="entry name" value="ZnF_C2H2"/>
    <property type="match status" value="2"/>
</dbReference>
<dbReference type="InterPro" id="IPR050331">
    <property type="entry name" value="Zinc_finger"/>
</dbReference>
<proteinExistence type="predicted"/>
<evidence type="ECO:0000259" key="8">
    <source>
        <dbReference type="PROSITE" id="PS50157"/>
    </source>
</evidence>
<feature type="domain" description="C2H2-type" evidence="8">
    <location>
        <begin position="35"/>
        <end position="62"/>
    </location>
</feature>
<evidence type="ECO:0000313" key="9">
    <source>
        <dbReference type="EMBL" id="KAH3884619.1"/>
    </source>
</evidence>
<keyword evidence="6" id="KW-0539">Nucleus</keyword>